<evidence type="ECO:0000313" key="8">
    <source>
        <dbReference type="EMBL" id="CAK8683015.1"/>
    </source>
</evidence>
<sequence length="477" mass="53392">MMKTDLGGQHMNQIMTSGTETPNPSPKSGLTRAGNCGTATDDAPNPSSPALSTTSTSSGKNEPPKRLRYWLIDMINSGTIPGLQWEDPSHTIFRIPWKHAGKNNWKEEDCRIFKAWAEHRGKFKKGDKIDAATWKTRLRCALNKLPDIKELKDRSHLDGNDPYRVYQLLPEPDKTTEFEIYPRNTWGRESSPPHTANNNMHPYAFGYPQQHAVPFNGAAQNMQISHINLNTDPSKEFGRLQMQETVTNQDYYTINKLDLISPTEASNSVQKSMLTGPTFSQDSGYNASMDPRSPPLPGGVASPGGSEVSAGTLPTDLEFDSEQSEASTGDMRMFSPGMYDLQVPDKAPEPHEMDIYIRYRGITVMTEHITEQTGCRIHYGDTALQRIAKEAYDLPSIVFGPESLQQVGLVECDSYTVSAKQTAFTKHVLENMKRGLIINYEDGCFYAKRLCQSRVGCCHVISILQSFDFFHCLIFTD</sequence>
<organism evidence="8 9">
    <name type="scientific">Clavelina lepadiformis</name>
    <name type="common">Light-bulb sea squirt</name>
    <name type="synonym">Ascidia lepadiformis</name>
    <dbReference type="NCBI Taxonomy" id="159417"/>
    <lineage>
        <taxon>Eukaryota</taxon>
        <taxon>Metazoa</taxon>
        <taxon>Chordata</taxon>
        <taxon>Tunicata</taxon>
        <taxon>Ascidiacea</taxon>
        <taxon>Aplousobranchia</taxon>
        <taxon>Clavelinidae</taxon>
        <taxon>Clavelina</taxon>
    </lineage>
</organism>
<comment type="caution">
    <text evidence="8">The sequence shown here is derived from an EMBL/GenBank/DDBJ whole genome shotgun (WGS) entry which is preliminary data.</text>
</comment>
<evidence type="ECO:0000256" key="1">
    <source>
        <dbReference type="ARBA" id="ARBA00004123"/>
    </source>
</evidence>
<feature type="compositionally biased region" description="Low complexity" evidence="6">
    <location>
        <begin position="44"/>
        <end position="58"/>
    </location>
</feature>
<dbReference type="InterPro" id="IPR019817">
    <property type="entry name" value="Interferon_reg_fac_CS"/>
</dbReference>
<dbReference type="InterPro" id="IPR017855">
    <property type="entry name" value="SMAD-like_dom_sf"/>
</dbReference>
<evidence type="ECO:0000256" key="3">
    <source>
        <dbReference type="ARBA" id="ARBA00023125"/>
    </source>
</evidence>
<dbReference type="InterPro" id="IPR001346">
    <property type="entry name" value="Interferon_reg_fact_DNA-bd_dom"/>
</dbReference>
<dbReference type="PANTHER" id="PTHR11949:SF53">
    <property type="entry name" value="IRF TRYPTOPHAN PENTAD REPEAT DOMAIN-CONTAINING PROTEIN"/>
    <property type="match status" value="1"/>
</dbReference>
<feature type="domain" description="IRF tryptophan pentad repeat" evidence="7">
    <location>
        <begin position="64"/>
        <end position="170"/>
    </location>
</feature>
<dbReference type="Proteomes" id="UP001642483">
    <property type="component" value="Unassembled WGS sequence"/>
</dbReference>
<keyword evidence="4" id="KW-0804">Transcription</keyword>
<comment type="subcellular location">
    <subcellularLocation>
        <location evidence="1">Nucleus</location>
    </subcellularLocation>
</comment>
<dbReference type="PROSITE" id="PS51507">
    <property type="entry name" value="IRF_2"/>
    <property type="match status" value="1"/>
</dbReference>
<dbReference type="InterPro" id="IPR008984">
    <property type="entry name" value="SMAD_FHA_dom_sf"/>
</dbReference>
<dbReference type="PRINTS" id="PR00267">
    <property type="entry name" value="INTFRNREGFCT"/>
</dbReference>
<dbReference type="Gene3D" id="1.10.10.10">
    <property type="entry name" value="Winged helix-like DNA-binding domain superfamily/Winged helix DNA-binding domain"/>
    <property type="match status" value="1"/>
</dbReference>
<dbReference type="SMART" id="SM00348">
    <property type="entry name" value="IRF"/>
    <property type="match status" value="1"/>
</dbReference>
<proteinExistence type="predicted"/>
<keyword evidence="3" id="KW-0238">DNA-binding</keyword>
<evidence type="ECO:0000313" key="9">
    <source>
        <dbReference type="Proteomes" id="UP001642483"/>
    </source>
</evidence>
<dbReference type="InterPro" id="IPR036388">
    <property type="entry name" value="WH-like_DNA-bd_sf"/>
</dbReference>
<dbReference type="SUPFAM" id="SSF49879">
    <property type="entry name" value="SMAD/FHA domain"/>
    <property type="match status" value="1"/>
</dbReference>
<dbReference type="SMART" id="SM01243">
    <property type="entry name" value="IRF-3"/>
    <property type="match status" value="1"/>
</dbReference>
<dbReference type="PROSITE" id="PS00601">
    <property type="entry name" value="IRF_1"/>
    <property type="match status" value="1"/>
</dbReference>
<dbReference type="InterPro" id="IPR036390">
    <property type="entry name" value="WH_DNA-bd_sf"/>
</dbReference>
<keyword evidence="5" id="KW-0539">Nucleus</keyword>
<keyword evidence="2" id="KW-0805">Transcription regulation</keyword>
<evidence type="ECO:0000256" key="2">
    <source>
        <dbReference type="ARBA" id="ARBA00023015"/>
    </source>
</evidence>
<gene>
    <name evidence="8" type="ORF">CVLEPA_LOCUS14132</name>
</gene>
<dbReference type="Gene3D" id="2.60.200.10">
    <property type="match status" value="1"/>
</dbReference>
<protein>
    <recommendedName>
        <fullName evidence="7">IRF tryptophan pentad repeat domain-containing protein</fullName>
    </recommendedName>
</protein>
<reference evidence="8 9" key="1">
    <citation type="submission" date="2024-02" db="EMBL/GenBank/DDBJ databases">
        <authorList>
            <person name="Daric V."/>
            <person name="Darras S."/>
        </authorList>
    </citation>
    <scope>NUCLEOTIDE SEQUENCE [LARGE SCALE GENOMIC DNA]</scope>
</reference>
<feature type="compositionally biased region" description="Polar residues" evidence="6">
    <location>
        <begin position="10"/>
        <end position="28"/>
    </location>
</feature>
<dbReference type="EMBL" id="CAWYQH010000096">
    <property type="protein sequence ID" value="CAK8683015.1"/>
    <property type="molecule type" value="Genomic_DNA"/>
</dbReference>
<dbReference type="InterPro" id="IPR019471">
    <property type="entry name" value="Interferon_reg_factor-3"/>
</dbReference>
<name>A0ABP0FTQ7_CLALP</name>
<dbReference type="SUPFAM" id="SSF46785">
    <property type="entry name" value="Winged helix' DNA-binding domain"/>
    <property type="match status" value="1"/>
</dbReference>
<evidence type="ECO:0000256" key="5">
    <source>
        <dbReference type="ARBA" id="ARBA00023242"/>
    </source>
</evidence>
<evidence type="ECO:0000256" key="6">
    <source>
        <dbReference type="SAM" id="MobiDB-lite"/>
    </source>
</evidence>
<feature type="region of interest" description="Disordered" evidence="6">
    <location>
        <begin position="273"/>
        <end position="313"/>
    </location>
</feature>
<accession>A0ABP0FTQ7</accession>
<dbReference type="Pfam" id="PF00605">
    <property type="entry name" value="IRF"/>
    <property type="match status" value="1"/>
</dbReference>
<feature type="compositionally biased region" description="Polar residues" evidence="6">
    <location>
        <begin position="273"/>
        <end position="286"/>
    </location>
</feature>
<dbReference type="CDD" id="cd00103">
    <property type="entry name" value="IRF"/>
    <property type="match status" value="1"/>
</dbReference>
<dbReference type="PANTHER" id="PTHR11949">
    <property type="entry name" value="INTERFERON REGULATORY FACTOR"/>
    <property type="match status" value="1"/>
</dbReference>
<evidence type="ECO:0000256" key="4">
    <source>
        <dbReference type="ARBA" id="ARBA00023163"/>
    </source>
</evidence>
<dbReference type="Pfam" id="PF10401">
    <property type="entry name" value="IRF-3"/>
    <property type="match status" value="1"/>
</dbReference>
<feature type="region of interest" description="Disordered" evidence="6">
    <location>
        <begin position="1"/>
        <end position="63"/>
    </location>
</feature>
<keyword evidence="9" id="KW-1185">Reference proteome</keyword>
<evidence type="ECO:0000259" key="7">
    <source>
        <dbReference type="PROSITE" id="PS51507"/>
    </source>
</evidence>